<dbReference type="KEGG" id="tmo:TMO_b0555"/>
<dbReference type="Proteomes" id="UP000005258">
    <property type="component" value="Plasmid pTM2"/>
</dbReference>
<gene>
    <name evidence="2" type="ordered locus">TMO_b0555</name>
</gene>
<protein>
    <recommendedName>
        <fullName evidence="1">LA2681-like HEPN domain-containing protein</fullName>
    </recommendedName>
</protein>
<dbReference type="AlphaFoldDB" id="I3TUX5"/>
<feature type="domain" description="LA2681-like HEPN" evidence="1">
    <location>
        <begin position="294"/>
        <end position="498"/>
    </location>
</feature>
<proteinExistence type="predicted"/>
<reference evidence="2 3" key="1">
    <citation type="journal article" date="2012" name="J. Am. Chem. Soc.">
        <title>Bacterial biosynthesis and maturation of the didemnin anti-cancer agents.</title>
        <authorList>
            <person name="Xu Y."/>
            <person name="Kersten R.D."/>
            <person name="Nam S.J."/>
            <person name="Lu L."/>
            <person name="Al-Suwailem A.M."/>
            <person name="Zheng H."/>
            <person name="Fenical W."/>
            <person name="Dorrestein P.C."/>
            <person name="Moore B.S."/>
            <person name="Qian P.Y."/>
        </authorList>
    </citation>
    <scope>NUCLEOTIDE SEQUENCE [LARGE SCALE GENOMIC DNA]</scope>
    <source>
        <strain evidence="2 3">KA081020-065</strain>
    </source>
</reference>
<keyword evidence="3" id="KW-1185">Reference proteome</keyword>
<dbReference type="PATRIC" id="fig|1110502.3.peg.4816"/>
<dbReference type="HOGENOM" id="CLU_540480_0_0_5"/>
<evidence type="ECO:0000259" key="1">
    <source>
        <dbReference type="Pfam" id="PF18733"/>
    </source>
</evidence>
<sequence>MIQSIDFEELNKRCQISITKMSDRGALDHIGDIIDDGADASSMRAVKRGLFLLDELSKRDLVPADGALVEYFRANAWAAMSHISNTRRSWAWESPEVQEEMLALSRASSHPGFPALGKVRRCQILTNHANLLNLMGRTTDAIAVWDSALEIIPLFANALGNRGCGIRAYAGLMFNDREREILAVHAYDSFQSALAEGAFYDSGDPQAARAFFDMQAKDVAGAVNVEAVRALQDLDAGGEGKSTAERAYRRWCLRHRLFLCPLNDLGARPAAAVDDLMLPPLMERFDDRPDGHLPPPIVGLFSQMKQEYVSARFMLFEGMSSTRVHYSDHAVTLIDTLDYPLYSLASERVRTAFRVAYSLLDKVAFLVNRYWSLKKVPERISFKNVWMAEGKSRLLPRFAELDNLPLRGLYWLSKELFDEQLKQTTAADARELHVIRNALEHTYLRVSEGWAKPFMLDSADSNGFGISIGSDELEAKAIRVMRMARSALLLVSLAIGVEELKKSVANAEKVGGSMRLYKLTENRKRRDPI</sequence>
<dbReference type="EMBL" id="CP003238">
    <property type="protein sequence ID" value="AFK56563.1"/>
    <property type="molecule type" value="Genomic_DNA"/>
</dbReference>
<dbReference type="Pfam" id="PF18733">
    <property type="entry name" value="HEPN_LA2681"/>
    <property type="match status" value="1"/>
</dbReference>
<name>I3TUX5_TISMK</name>
<dbReference type="InterPro" id="IPR040826">
    <property type="entry name" value="HEPN_LA2681"/>
</dbReference>
<evidence type="ECO:0000313" key="3">
    <source>
        <dbReference type="Proteomes" id="UP000005258"/>
    </source>
</evidence>
<accession>I3TUX5</accession>
<evidence type="ECO:0000313" key="2">
    <source>
        <dbReference type="EMBL" id="AFK56563.1"/>
    </source>
</evidence>
<organism evidence="2 3">
    <name type="scientific">Tistrella mobilis (strain KA081020-065)</name>
    <dbReference type="NCBI Taxonomy" id="1110502"/>
    <lineage>
        <taxon>Bacteria</taxon>
        <taxon>Pseudomonadati</taxon>
        <taxon>Pseudomonadota</taxon>
        <taxon>Alphaproteobacteria</taxon>
        <taxon>Geminicoccales</taxon>
        <taxon>Geminicoccaceae</taxon>
        <taxon>Tistrella</taxon>
    </lineage>
</organism>
<dbReference type="RefSeq" id="WP_014753315.1">
    <property type="nucleotide sequence ID" value="NC_017966.1"/>
</dbReference>
<geneLocation type="plasmid" evidence="2 3">
    <name>pTM2</name>
</geneLocation>
<keyword evidence="2" id="KW-0614">Plasmid</keyword>